<evidence type="ECO:0000256" key="2">
    <source>
        <dbReference type="ARBA" id="ARBA00022723"/>
    </source>
</evidence>
<dbReference type="InterPro" id="IPR001841">
    <property type="entry name" value="Znf_RING"/>
</dbReference>
<keyword evidence="3 5" id="KW-0863">Zinc-finger</keyword>
<evidence type="ECO:0000256" key="3">
    <source>
        <dbReference type="ARBA" id="ARBA00022771"/>
    </source>
</evidence>
<name>A0A8D8YM84_9HEMI</name>
<dbReference type="PROSITE" id="PS50089">
    <property type="entry name" value="ZF_RING_2"/>
    <property type="match status" value="1"/>
</dbReference>
<keyword evidence="4" id="KW-0862">Zinc</keyword>
<dbReference type="CDD" id="cd16545">
    <property type="entry name" value="RING-HC_RNF141"/>
    <property type="match status" value="1"/>
</dbReference>
<dbReference type="GO" id="GO:0008270">
    <property type="term" value="F:zinc ion binding"/>
    <property type="evidence" value="ECO:0007669"/>
    <property type="project" value="UniProtKB-KW"/>
</dbReference>
<dbReference type="SUPFAM" id="SSF57850">
    <property type="entry name" value="RING/U-box"/>
    <property type="match status" value="1"/>
</dbReference>
<dbReference type="InterPro" id="IPR047126">
    <property type="entry name" value="RNF141-like"/>
</dbReference>
<dbReference type="PANTHER" id="PTHR12109:SF3">
    <property type="entry name" value="RING FINGER PROTEIN 141"/>
    <property type="match status" value="1"/>
</dbReference>
<evidence type="ECO:0000256" key="4">
    <source>
        <dbReference type="ARBA" id="ARBA00022833"/>
    </source>
</evidence>
<dbReference type="PROSITE" id="PS00518">
    <property type="entry name" value="ZF_RING_1"/>
    <property type="match status" value="1"/>
</dbReference>
<dbReference type="InterPro" id="IPR017907">
    <property type="entry name" value="Znf_RING_CS"/>
</dbReference>
<dbReference type="InterPro" id="IPR013083">
    <property type="entry name" value="Znf_RING/FYVE/PHD"/>
</dbReference>
<dbReference type="GO" id="GO:0004842">
    <property type="term" value="F:ubiquitin-protein transferase activity"/>
    <property type="evidence" value="ECO:0007669"/>
    <property type="project" value="TreeGrafter"/>
</dbReference>
<evidence type="ECO:0000256" key="5">
    <source>
        <dbReference type="PROSITE-ProRule" id="PRU00175"/>
    </source>
</evidence>
<feature type="domain" description="RING-type" evidence="6">
    <location>
        <begin position="160"/>
        <end position="197"/>
    </location>
</feature>
<dbReference type="SMART" id="SM00184">
    <property type="entry name" value="RING"/>
    <property type="match status" value="1"/>
</dbReference>
<sequence>MGQSESINKLTEGVDTIQEEIVKHAKAISEITSISYEEFLQHLFHINTLSQQCMDADGNQVLFAIKKGTDSTVFWKGTIRIAVIRKNIHSSALETSKLLNLSQFLKIVKTLDDMIKISQDQGSTSDHKPITASILMEVVNVKTENDKALSCSSGDSNDSCVICFEHKPDIVLPCMHSFCHKCIDSWNVNHKTCPICREEMLDSNDKWIISDRPDELELSEQIASTLMSVMDEEEDPDQDESI</sequence>
<evidence type="ECO:0000313" key="7">
    <source>
        <dbReference type="EMBL" id="CAG6730972.1"/>
    </source>
</evidence>
<dbReference type="Gene3D" id="3.30.40.10">
    <property type="entry name" value="Zinc/RING finger domain, C3HC4 (zinc finger)"/>
    <property type="match status" value="1"/>
</dbReference>
<dbReference type="AlphaFoldDB" id="A0A8D8YM84"/>
<proteinExistence type="predicted"/>
<protein>
    <recommendedName>
        <fullName evidence="1">RING finger protein 141</fullName>
    </recommendedName>
</protein>
<dbReference type="EMBL" id="HBUF01382810">
    <property type="protein sequence ID" value="CAG6730972.1"/>
    <property type="molecule type" value="Transcribed_RNA"/>
</dbReference>
<dbReference type="GO" id="GO:0051865">
    <property type="term" value="P:protein autoubiquitination"/>
    <property type="evidence" value="ECO:0007669"/>
    <property type="project" value="TreeGrafter"/>
</dbReference>
<evidence type="ECO:0000259" key="6">
    <source>
        <dbReference type="PROSITE" id="PS50089"/>
    </source>
</evidence>
<accession>A0A8D8YM84</accession>
<organism evidence="7">
    <name type="scientific">Cacopsylla melanoneura</name>
    <dbReference type="NCBI Taxonomy" id="428564"/>
    <lineage>
        <taxon>Eukaryota</taxon>
        <taxon>Metazoa</taxon>
        <taxon>Ecdysozoa</taxon>
        <taxon>Arthropoda</taxon>
        <taxon>Hexapoda</taxon>
        <taxon>Insecta</taxon>
        <taxon>Pterygota</taxon>
        <taxon>Neoptera</taxon>
        <taxon>Paraneoptera</taxon>
        <taxon>Hemiptera</taxon>
        <taxon>Sternorrhyncha</taxon>
        <taxon>Psylloidea</taxon>
        <taxon>Psyllidae</taxon>
        <taxon>Psyllinae</taxon>
        <taxon>Cacopsylla</taxon>
    </lineage>
</organism>
<dbReference type="PANTHER" id="PTHR12109">
    <property type="entry name" value="RING FINGER PROTEIN 141-RELATED"/>
    <property type="match status" value="1"/>
</dbReference>
<dbReference type="Pfam" id="PF13920">
    <property type="entry name" value="zf-C3HC4_3"/>
    <property type="match status" value="1"/>
</dbReference>
<reference evidence="7" key="1">
    <citation type="submission" date="2021-05" db="EMBL/GenBank/DDBJ databases">
        <authorList>
            <person name="Alioto T."/>
            <person name="Alioto T."/>
            <person name="Gomez Garrido J."/>
        </authorList>
    </citation>
    <scope>NUCLEOTIDE SEQUENCE</scope>
</reference>
<evidence type="ECO:0000256" key="1">
    <source>
        <dbReference type="ARBA" id="ARBA00022017"/>
    </source>
</evidence>
<dbReference type="InterPro" id="IPR043400">
    <property type="entry name" value="RING-HC_RNF141"/>
</dbReference>
<keyword evidence="2" id="KW-0479">Metal-binding</keyword>